<name>A0A0U5B6N9_9MICO</name>
<dbReference type="EMBL" id="AP017315">
    <property type="protein sequence ID" value="BAU31524.1"/>
    <property type="molecule type" value="Genomic_DNA"/>
</dbReference>
<reference evidence="2" key="1">
    <citation type="submission" date="2015-12" db="EMBL/GenBank/DDBJ databases">
        <authorList>
            <person name="Shamseldin A."/>
            <person name="Moawad H."/>
            <person name="Abd El-Rahim W.M."/>
            <person name="Sadowsky M.J."/>
        </authorList>
    </citation>
    <scope>NUCLEOTIDE SEQUENCE [LARGE SCALE GENOMIC DNA]</scope>
    <source>
        <strain evidence="2">JAM AC0309</strain>
    </source>
</reference>
<proteinExistence type="predicted"/>
<organism evidence="1 2">
    <name type="scientific">Microcella alkaliphila</name>
    <dbReference type="NCBI Taxonomy" id="279828"/>
    <lineage>
        <taxon>Bacteria</taxon>
        <taxon>Bacillati</taxon>
        <taxon>Actinomycetota</taxon>
        <taxon>Actinomycetes</taxon>
        <taxon>Micrococcales</taxon>
        <taxon>Microbacteriaceae</taxon>
        <taxon>Microcella</taxon>
    </lineage>
</organism>
<gene>
    <name evidence="1" type="ORF">MalAC0309_0655</name>
</gene>
<sequence length="151" mass="17009">MLFRSAKSKRPEMGLTAPVGRARRLRDAETDQLVRRYLEVRNMRQVAREFRMSRTTVAKLLSERGIETSRSMKPSEVKQAMRMYKEGLSSITIGKQLGFDNHTVLKVLRSEGVSIRMSASGRQTGARLDAALTALSEFPQSCSSIFPRSRG</sequence>
<reference evidence="1 2" key="2">
    <citation type="submission" date="2016-01" db="EMBL/GenBank/DDBJ databases">
        <title>Microcella alkaliphila JAM AC0309 whole genome shotgun sequence.</title>
        <authorList>
            <person name="Kurata A."/>
            <person name="Hirose Y."/>
            <person name="Kishimoto N."/>
            <person name="Kobayashi T."/>
        </authorList>
    </citation>
    <scope>NUCLEOTIDE SEQUENCE [LARGE SCALE GENOMIC DNA]</scope>
    <source>
        <strain evidence="1 2">JAM AC0309</strain>
    </source>
</reference>
<evidence type="ECO:0000313" key="1">
    <source>
        <dbReference type="EMBL" id="BAU31524.1"/>
    </source>
</evidence>
<dbReference type="AlphaFoldDB" id="A0A0U5B6N9"/>
<accession>A0A0U5B6N9</accession>
<dbReference type="Proteomes" id="UP000218965">
    <property type="component" value="Chromosome"/>
</dbReference>
<evidence type="ECO:0000313" key="2">
    <source>
        <dbReference type="Proteomes" id="UP000218965"/>
    </source>
</evidence>
<dbReference type="Gene3D" id="1.10.10.60">
    <property type="entry name" value="Homeodomain-like"/>
    <property type="match status" value="1"/>
</dbReference>
<protein>
    <submittedName>
        <fullName evidence="1">Uncharacterized protein</fullName>
    </submittedName>
</protein>
<dbReference type="KEGG" id="malk:MalAC0309_0655"/>